<keyword evidence="9" id="KW-1185">Reference proteome</keyword>
<dbReference type="Gene3D" id="4.10.830.40">
    <property type="match status" value="1"/>
</dbReference>
<evidence type="ECO:0000259" key="6">
    <source>
        <dbReference type="PROSITE" id="PS50089"/>
    </source>
</evidence>
<dbReference type="SUPFAM" id="SSF57850">
    <property type="entry name" value="RING/U-box"/>
    <property type="match status" value="1"/>
</dbReference>
<dbReference type="Pfam" id="PF25600">
    <property type="entry name" value="TRIM_CC"/>
    <property type="match status" value="1"/>
</dbReference>
<evidence type="ECO:0000313" key="9">
    <source>
        <dbReference type="Proteomes" id="UP000886611"/>
    </source>
</evidence>
<organism evidence="8 9">
    <name type="scientific">Polypterus senegalus</name>
    <name type="common">Senegal bichir</name>
    <dbReference type="NCBI Taxonomy" id="55291"/>
    <lineage>
        <taxon>Eukaryota</taxon>
        <taxon>Metazoa</taxon>
        <taxon>Chordata</taxon>
        <taxon>Craniata</taxon>
        <taxon>Vertebrata</taxon>
        <taxon>Euteleostomi</taxon>
        <taxon>Actinopterygii</taxon>
        <taxon>Polypteriformes</taxon>
        <taxon>Polypteridae</taxon>
        <taxon>Polypterus</taxon>
    </lineage>
</organism>
<comment type="caution">
    <text evidence="8">The sequence shown here is derived from an EMBL/GenBank/DDBJ whole genome shotgun (WGS) entry which is preliminary data.</text>
</comment>
<dbReference type="InterPro" id="IPR000315">
    <property type="entry name" value="Znf_B-box"/>
</dbReference>
<name>A0A8X8BQQ4_POLSE</name>
<keyword evidence="1" id="KW-0479">Metal-binding</keyword>
<dbReference type="GO" id="GO:0016874">
    <property type="term" value="F:ligase activity"/>
    <property type="evidence" value="ECO:0007669"/>
    <property type="project" value="UniProtKB-KW"/>
</dbReference>
<dbReference type="SUPFAM" id="SSF57845">
    <property type="entry name" value="B-box zinc-binding domain"/>
    <property type="match status" value="1"/>
</dbReference>
<evidence type="ECO:0000256" key="3">
    <source>
        <dbReference type="ARBA" id="ARBA00022833"/>
    </source>
</evidence>
<dbReference type="InterPro" id="IPR058030">
    <property type="entry name" value="TRIM8/14/16/25/29/45/65_CC"/>
</dbReference>
<dbReference type="InterPro" id="IPR051051">
    <property type="entry name" value="E3_ubiq-ligase_TRIM/RNF"/>
</dbReference>
<feature type="domain" description="B box-type" evidence="7">
    <location>
        <begin position="143"/>
        <end position="185"/>
    </location>
</feature>
<dbReference type="Gene3D" id="3.30.160.60">
    <property type="entry name" value="Classic Zinc Finger"/>
    <property type="match status" value="1"/>
</dbReference>
<evidence type="ECO:0000313" key="8">
    <source>
        <dbReference type="EMBL" id="KAG2463514.1"/>
    </source>
</evidence>
<dbReference type="AlphaFoldDB" id="A0A8X8BQQ4"/>
<dbReference type="InterPro" id="IPR001841">
    <property type="entry name" value="Znf_RING"/>
</dbReference>
<dbReference type="Gene3D" id="3.30.40.10">
    <property type="entry name" value="Zinc/RING finger domain, C3HC4 (zinc finger)"/>
    <property type="match status" value="1"/>
</dbReference>
<evidence type="ECO:0000256" key="2">
    <source>
        <dbReference type="ARBA" id="ARBA00022771"/>
    </source>
</evidence>
<reference evidence="8 9" key="1">
    <citation type="journal article" date="2021" name="Cell">
        <title>Tracing the genetic footprints of vertebrate landing in non-teleost ray-finned fishes.</title>
        <authorList>
            <person name="Bi X."/>
            <person name="Wang K."/>
            <person name="Yang L."/>
            <person name="Pan H."/>
            <person name="Jiang H."/>
            <person name="Wei Q."/>
            <person name="Fang M."/>
            <person name="Yu H."/>
            <person name="Zhu C."/>
            <person name="Cai Y."/>
            <person name="He Y."/>
            <person name="Gan X."/>
            <person name="Zeng H."/>
            <person name="Yu D."/>
            <person name="Zhu Y."/>
            <person name="Jiang H."/>
            <person name="Qiu Q."/>
            <person name="Yang H."/>
            <person name="Zhang Y.E."/>
            <person name="Wang W."/>
            <person name="Zhu M."/>
            <person name="He S."/>
            <person name="Zhang G."/>
        </authorList>
    </citation>
    <scope>NUCLEOTIDE SEQUENCE [LARGE SCALE GENOMIC DNA]</scope>
    <source>
        <strain evidence="8">Bchr_013</strain>
    </source>
</reference>
<evidence type="ECO:0000256" key="4">
    <source>
        <dbReference type="PROSITE-ProRule" id="PRU00024"/>
    </source>
</evidence>
<dbReference type="Pfam" id="PF00643">
    <property type="entry name" value="zf-B_box"/>
    <property type="match status" value="1"/>
</dbReference>
<protein>
    <submittedName>
        <fullName evidence="8">TRI25 ligase</fullName>
    </submittedName>
</protein>
<proteinExistence type="predicted"/>
<dbReference type="Proteomes" id="UP000886611">
    <property type="component" value="Unassembled WGS sequence"/>
</dbReference>
<keyword evidence="5" id="KW-0175">Coiled coil</keyword>
<dbReference type="GO" id="GO:0008270">
    <property type="term" value="F:zinc ion binding"/>
    <property type="evidence" value="ECO:0007669"/>
    <property type="project" value="UniProtKB-KW"/>
</dbReference>
<accession>A0A8X8BQQ4</accession>
<dbReference type="PANTHER" id="PTHR25465">
    <property type="entry name" value="B-BOX DOMAIN CONTAINING"/>
    <property type="match status" value="1"/>
</dbReference>
<evidence type="ECO:0000256" key="1">
    <source>
        <dbReference type="ARBA" id="ARBA00022723"/>
    </source>
</evidence>
<dbReference type="SMART" id="SM00336">
    <property type="entry name" value="BBOX"/>
    <property type="match status" value="1"/>
</dbReference>
<dbReference type="EMBL" id="JAATIS010003638">
    <property type="protein sequence ID" value="KAG2463514.1"/>
    <property type="molecule type" value="Genomic_DNA"/>
</dbReference>
<feature type="coiled-coil region" evidence="5">
    <location>
        <begin position="247"/>
        <end position="311"/>
    </location>
</feature>
<keyword evidence="3" id="KW-0862">Zinc</keyword>
<feature type="non-terminal residue" evidence="8">
    <location>
        <position position="1"/>
    </location>
</feature>
<dbReference type="PROSITE" id="PS50119">
    <property type="entry name" value="ZF_BBOX"/>
    <property type="match status" value="1"/>
</dbReference>
<gene>
    <name evidence="8" type="primary">Trim25_50</name>
    <name evidence="8" type="ORF">GTO96_0002524</name>
</gene>
<evidence type="ECO:0000259" key="7">
    <source>
        <dbReference type="PROSITE" id="PS50119"/>
    </source>
</evidence>
<feature type="domain" description="RING-type" evidence="6">
    <location>
        <begin position="13"/>
        <end position="53"/>
    </location>
</feature>
<keyword evidence="8" id="KW-0436">Ligase</keyword>
<sequence>MKEEVDPEDSVYCCGCMQEMQEPVFLPCGHGFCTECNKGLMTETGVSCCSQCKRTSTKRTIRVQKSSEEETTVDVTKKRRLSSPVKRDLRPGEVMCDFCSETKCRAVKSCLNCLISYCETHVQSHYDIPIWRNHKLIDPIENLKMRVCSQHEKPMELFCQTDQTCICYLCEETSFLHSSHCLCELPSLPKESRRLQKVPQDTFLNLNYISTKDLLKAKMKLIHKAVKKKQQKHQAKKETAKLIMASAKREQQECEEIISLLKNLLTQLETKLSDLITEHKRMEVKKARLIQKQLENEIEDLKTKYNEMIKLSDIEDHTLFLQVIFLHLSN</sequence>
<feature type="non-terminal residue" evidence="8">
    <location>
        <position position="330"/>
    </location>
</feature>
<keyword evidence="2 4" id="KW-0863">Zinc-finger</keyword>
<dbReference type="InterPro" id="IPR013083">
    <property type="entry name" value="Znf_RING/FYVE/PHD"/>
</dbReference>
<evidence type="ECO:0000256" key="5">
    <source>
        <dbReference type="SAM" id="Coils"/>
    </source>
</evidence>
<dbReference type="PANTHER" id="PTHR25465:SF14">
    <property type="entry name" value="E3 UBIQUITIN-PROTEIN LIGASE TRIM65"/>
    <property type="match status" value="1"/>
</dbReference>
<dbReference type="PROSITE" id="PS50089">
    <property type="entry name" value="ZF_RING_2"/>
    <property type="match status" value="1"/>
</dbReference>
<dbReference type="CDD" id="cd19769">
    <property type="entry name" value="Bbox2_TRIM16-like"/>
    <property type="match status" value="1"/>
</dbReference>